<protein>
    <submittedName>
        <fullName evidence="1">Uncharacterized protein</fullName>
    </submittedName>
</protein>
<evidence type="ECO:0000313" key="2">
    <source>
        <dbReference type="Proteomes" id="UP001497644"/>
    </source>
</evidence>
<sequence>MFGCTRAVHDLSNSERGDSAMWYRRKWRPPGAYQVPTECPSSVGDYVRAAMHASSVVAVATFAISSSVMDPTLFATCRFLRNDTRYQFASVQKSGSGNMLRVLRTSEKYDYYDFQKRAKTTTTAARFFITGPRTCPIP</sequence>
<dbReference type="AlphaFoldDB" id="A0AAV2P650"/>
<dbReference type="Proteomes" id="UP001497644">
    <property type="component" value="Chromosome 8"/>
</dbReference>
<gene>
    <name evidence="1" type="ORF">LPLAT_LOCUS13209</name>
</gene>
<organism evidence="1 2">
    <name type="scientific">Lasius platythorax</name>
    <dbReference type="NCBI Taxonomy" id="488582"/>
    <lineage>
        <taxon>Eukaryota</taxon>
        <taxon>Metazoa</taxon>
        <taxon>Ecdysozoa</taxon>
        <taxon>Arthropoda</taxon>
        <taxon>Hexapoda</taxon>
        <taxon>Insecta</taxon>
        <taxon>Pterygota</taxon>
        <taxon>Neoptera</taxon>
        <taxon>Endopterygota</taxon>
        <taxon>Hymenoptera</taxon>
        <taxon>Apocrita</taxon>
        <taxon>Aculeata</taxon>
        <taxon>Formicoidea</taxon>
        <taxon>Formicidae</taxon>
        <taxon>Formicinae</taxon>
        <taxon>Lasius</taxon>
        <taxon>Lasius</taxon>
    </lineage>
</organism>
<keyword evidence="2" id="KW-1185">Reference proteome</keyword>
<dbReference type="EMBL" id="OZ034831">
    <property type="protein sequence ID" value="CAL1688073.1"/>
    <property type="molecule type" value="Genomic_DNA"/>
</dbReference>
<accession>A0AAV2P650</accession>
<evidence type="ECO:0000313" key="1">
    <source>
        <dbReference type="EMBL" id="CAL1688073.1"/>
    </source>
</evidence>
<proteinExistence type="predicted"/>
<reference evidence="1" key="1">
    <citation type="submission" date="2024-04" db="EMBL/GenBank/DDBJ databases">
        <authorList>
            <consortium name="Molecular Ecology Group"/>
        </authorList>
    </citation>
    <scope>NUCLEOTIDE SEQUENCE</scope>
</reference>
<name>A0AAV2P650_9HYME</name>